<name>A0A934W770_9BURK</name>
<gene>
    <name evidence="1" type="ORF">JJB74_20805</name>
</gene>
<evidence type="ECO:0000313" key="1">
    <source>
        <dbReference type="EMBL" id="MBK4737067.1"/>
    </source>
</evidence>
<accession>A0A934W770</accession>
<keyword evidence="2" id="KW-1185">Reference proteome</keyword>
<dbReference type="Proteomes" id="UP000622890">
    <property type="component" value="Unassembled WGS sequence"/>
</dbReference>
<dbReference type="EMBL" id="JAEPBG010000010">
    <property type="protein sequence ID" value="MBK4737067.1"/>
    <property type="molecule type" value="Genomic_DNA"/>
</dbReference>
<dbReference type="RefSeq" id="WP_200595077.1">
    <property type="nucleotide sequence ID" value="NZ_JAEPBG010000010.1"/>
</dbReference>
<comment type="caution">
    <text evidence="1">The sequence shown here is derived from an EMBL/GenBank/DDBJ whole genome shotgun (WGS) entry which is preliminary data.</text>
</comment>
<sequence>MSEYQYYEFITIDHSLSREQMRELRERSTRAKITSTSFINSYEWGGLKADPMVWMQRYFDALVYTANWCTCELKLRLPRDLIAESALQRYAAGDALQFNVAGDSLIVSWLLSESENHERFNIETGGGWMGRLAALRNELLRGDRRALYLGWLAGVSAGMVDDHALEPELPPGLASLTTAQQALIGFLEIDPEWIAAAAVPRQDDYACDFDAIESWVAGLSRKERDPLIALLVQGEPQLAERRARALYHAWCVDNGACDDDAAPRTVADLRALVEQERRPLKTSERSRRKAEDDKRLRQLAADFDAQWHAIEACVQKGTAAGYDTASAAIAELAAAYALVSNRAAFDAALGRFMQRHGKRRALAQRLAAAGLWNG</sequence>
<evidence type="ECO:0000313" key="2">
    <source>
        <dbReference type="Proteomes" id="UP000622890"/>
    </source>
</evidence>
<dbReference type="AlphaFoldDB" id="A0A934W770"/>
<protein>
    <submittedName>
        <fullName evidence="1">Uncharacterized protein</fullName>
    </submittedName>
</protein>
<reference evidence="1" key="1">
    <citation type="submission" date="2021-01" db="EMBL/GenBank/DDBJ databases">
        <title>Genome sequence of strain Noviherbaspirillum sp. DKR-6.</title>
        <authorList>
            <person name="Chaudhary D.K."/>
        </authorList>
    </citation>
    <scope>NUCLEOTIDE SEQUENCE</scope>
    <source>
        <strain evidence="1">DKR-6</strain>
    </source>
</reference>
<organism evidence="1 2">
    <name type="scientific">Noviherbaspirillum pedocola</name>
    <dbReference type="NCBI Taxonomy" id="2801341"/>
    <lineage>
        <taxon>Bacteria</taxon>
        <taxon>Pseudomonadati</taxon>
        <taxon>Pseudomonadota</taxon>
        <taxon>Betaproteobacteria</taxon>
        <taxon>Burkholderiales</taxon>
        <taxon>Oxalobacteraceae</taxon>
        <taxon>Noviherbaspirillum</taxon>
    </lineage>
</organism>
<proteinExistence type="predicted"/>